<evidence type="ECO:0000313" key="2">
    <source>
        <dbReference type="Proteomes" id="UP000789396"/>
    </source>
</evidence>
<evidence type="ECO:0000313" key="1">
    <source>
        <dbReference type="EMBL" id="CAG8711184.1"/>
    </source>
</evidence>
<accession>A0A9N9N8P9</accession>
<dbReference type="Proteomes" id="UP000789396">
    <property type="component" value="Unassembled WGS sequence"/>
</dbReference>
<gene>
    <name evidence="1" type="ORF">RFULGI_LOCUS10856</name>
</gene>
<proteinExistence type="predicted"/>
<name>A0A9N9N8P9_9GLOM</name>
<organism evidence="1 2">
    <name type="scientific">Racocetra fulgida</name>
    <dbReference type="NCBI Taxonomy" id="60492"/>
    <lineage>
        <taxon>Eukaryota</taxon>
        <taxon>Fungi</taxon>
        <taxon>Fungi incertae sedis</taxon>
        <taxon>Mucoromycota</taxon>
        <taxon>Glomeromycotina</taxon>
        <taxon>Glomeromycetes</taxon>
        <taxon>Diversisporales</taxon>
        <taxon>Gigasporaceae</taxon>
        <taxon>Racocetra</taxon>
    </lineage>
</organism>
<dbReference type="OrthoDB" id="2440202at2759"/>
<protein>
    <submittedName>
        <fullName evidence="1">14658_t:CDS:1</fullName>
    </submittedName>
</protein>
<reference evidence="1" key="1">
    <citation type="submission" date="2021-06" db="EMBL/GenBank/DDBJ databases">
        <authorList>
            <person name="Kallberg Y."/>
            <person name="Tangrot J."/>
            <person name="Rosling A."/>
        </authorList>
    </citation>
    <scope>NUCLEOTIDE SEQUENCE</scope>
    <source>
        <strain evidence="1">IN212</strain>
    </source>
</reference>
<dbReference type="EMBL" id="CAJVPZ010022330">
    <property type="protein sequence ID" value="CAG8711184.1"/>
    <property type="molecule type" value="Genomic_DNA"/>
</dbReference>
<keyword evidence="2" id="KW-1185">Reference proteome</keyword>
<comment type="caution">
    <text evidence="1">The sequence shown here is derived from an EMBL/GenBank/DDBJ whole genome shotgun (WGS) entry which is preliminary data.</text>
</comment>
<dbReference type="AlphaFoldDB" id="A0A9N9N8P9"/>
<sequence length="95" mass="10827">MEALPLLNDEYLKDRDPKIDCVDEAAKSVVNIRCIDYDELNLTDKTKIKGLPDILSDENVPKRSCGVYSDKKALIVGKFMNNDVENHLNFENKAR</sequence>